<dbReference type="PANTHER" id="PTHR46558">
    <property type="entry name" value="TRACRIPTIONAL REGULATORY PROTEIN-RELATED-RELATED"/>
    <property type="match status" value="1"/>
</dbReference>
<keyword evidence="4" id="KW-1185">Reference proteome</keyword>
<dbReference type="EMBL" id="LVWI01000036">
    <property type="protein sequence ID" value="OKP87023.1"/>
    <property type="molecule type" value="Genomic_DNA"/>
</dbReference>
<accession>A0ABX3EQ23</accession>
<evidence type="ECO:0000313" key="4">
    <source>
        <dbReference type="Proteomes" id="UP000186058"/>
    </source>
</evidence>
<dbReference type="PROSITE" id="PS50943">
    <property type="entry name" value="HTH_CROC1"/>
    <property type="match status" value="1"/>
</dbReference>
<dbReference type="Gene3D" id="1.10.260.40">
    <property type="entry name" value="lambda repressor-like DNA-binding domains"/>
    <property type="match status" value="1"/>
</dbReference>
<dbReference type="SMART" id="SM00530">
    <property type="entry name" value="HTH_XRE"/>
    <property type="match status" value="1"/>
</dbReference>
<reference evidence="3 4" key="1">
    <citation type="submission" date="2016-03" db="EMBL/GenBank/DDBJ databases">
        <authorList>
            <person name="Sant'Anna F.H."/>
            <person name="Ambrosini A."/>
            <person name="Souza R."/>
            <person name="Bach E."/>
            <person name="Fernandes G."/>
            <person name="Balsanelli E."/>
            <person name="Baura V.A."/>
            <person name="Souza E.M."/>
            <person name="Passaglia L."/>
        </authorList>
    </citation>
    <scope>NUCLEOTIDE SEQUENCE [LARGE SCALE GENOMIC DNA]</scope>
    <source>
        <strain evidence="3 4">P26E</strain>
    </source>
</reference>
<dbReference type="RefSeq" id="WP_074107453.1">
    <property type="nucleotide sequence ID" value="NZ_LVWI01000036.1"/>
</dbReference>
<dbReference type="Pfam" id="PF01381">
    <property type="entry name" value="HTH_3"/>
    <property type="match status" value="1"/>
</dbReference>
<protein>
    <recommendedName>
        <fullName evidence="2">HTH cro/C1-type domain-containing protein</fullName>
    </recommendedName>
</protein>
<dbReference type="CDD" id="cd00093">
    <property type="entry name" value="HTH_XRE"/>
    <property type="match status" value="1"/>
</dbReference>
<proteinExistence type="predicted"/>
<organism evidence="3 4">
    <name type="scientific">Paenibacillus helianthi</name>
    <dbReference type="NCBI Taxonomy" id="1349432"/>
    <lineage>
        <taxon>Bacteria</taxon>
        <taxon>Bacillati</taxon>
        <taxon>Bacillota</taxon>
        <taxon>Bacilli</taxon>
        <taxon>Bacillales</taxon>
        <taxon>Paenibacillaceae</taxon>
        <taxon>Paenibacillus</taxon>
    </lineage>
</organism>
<dbReference type="InterPro" id="IPR001387">
    <property type="entry name" value="Cro/C1-type_HTH"/>
</dbReference>
<name>A0ABX3EQ23_9BACL</name>
<feature type="domain" description="HTH cro/C1-type" evidence="2">
    <location>
        <begin position="11"/>
        <end position="65"/>
    </location>
</feature>
<evidence type="ECO:0000259" key="2">
    <source>
        <dbReference type="PROSITE" id="PS50943"/>
    </source>
</evidence>
<evidence type="ECO:0000313" key="3">
    <source>
        <dbReference type="EMBL" id="OKP87023.1"/>
    </source>
</evidence>
<gene>
    <name evidence="3" type="ORF">A3844_11025</name>
</gene>
<comment type="caution">
    <text evidence="3">The sequence shown here is derived from an EMBL/GenBank/DDBJ whole genome shotgun (WGS) entry which is preliminary data.</text>
</comment>
<dbReference type="Proteomes" id="UP000186058">
    <property type="component" value="Unassembled WGS sequence"/>
</dbReference>
<sequence>MISSEQVGKRIARLRKEKHMSQEQLAEQLNVSPQAVSKWETGKSLPETTTLPLLSSILGHSIDSILLPQKLVVLSAVYTDGQEAYDVTHFVNQFVVGSRLNLAVSKLTFPESIKSDRLKLLLLKYETPSGVYATYVLNDNLLTLDIHSTGYAASQSELDIVFAAYGNEQASRNVLNKMKHYAFFQWKQFTASHELFPSLIDNDGNDYLLLLYLNEEGIHALSCAEGERIHYTPDRTRLFRMESPQEHCIIEGVGRLGFGKDMDCSWAGALLLSLTARGVDTTYEQIMGVSGACWRISFTPMWDYSSADALVAYNYSDPAFSAYGLTATWANHLNPEERRLEKHNILESLRNHQLPIAINLRVAPEWGVITGYLDAGGTLLCRSYFDDETFEELRNDPEFLEDMKVSKGYLNVDHWPYMLVRIGSQGHVPSALDNLYASLRIKVDSMNAAGNSGYSLGYKAFEAWQEGLLEDAWYRNASDKNFARRLGVNHFCMMGLTDARRSAAAYLQESLPLLDNHPGSRALSELAELYAQISLLLAGFYKCMTDPASVKSGSSKQSWTREQREQQAELLQTVAALEFRGETLAKEVLGTLAERL</sequence>
<dbReference type="PANTHER" id="PTHR46558:SF11">
    <property type="entry name" value="HTH-TYPE TRANSCRIPTIONAL REGULATOR XRE"/>
    <property type="match status" value="1"/>
</dbReference>
<evidence type="ECO:0000256" key="1">
    <source>
        <dbReference type="ARBA" id="ARBA00023125"/>
    </source>
</evidence>
<dbReference type="SUPFAM" id="SSF47413">
    <property type="entry name" value="lambda repressor-like DNA-binding domains"/>
    <property type="match status" value="1"/>
</dbReference>
<keyword evidence="1" id="KW-0238">DNA-binding</keyword>
<dbReference type="InterPro" id="IPR010982">
    <property type="entry name" value="Lambda_DNA-bd_dom_sf"/>
</dbReference>